<dbReference type="PANTHER" id="PTHR30222:SF12">
    <property type="entry name" value="NORSPERMIDINE SENSOR"/>
    <property type="match status" value="1"/>
</dbReference>
<dbReference type="PIRSF" id="PIRSF019574">
    <property type="entry name" value="Periplasmic_polyamine_BP"/>
    <property type="match status" value="1"/>
</dbReference>
<dbReference type="KEGG" id="poj:PtoMrB4_29680"/>
<evidence type="ECO:0000313" key="8">
    <source>
        <dbReference type="EMBL" id="BBT16868.1"/>
    </source>
</evidence>
<name>A0A679GDD3_9GAMM</name>
<dbReference type="EMBL" id="JAWJUL010000111">
    <property type="protein sequence ID" value="MDV3442324.1"/>
    <property type="molecule type" value="Genomic_DNA"/>
</dbReference>
<evidence type="ECO:0000256" key="1">
    <source>
        <dbReference type="ARBA" id="ARBA00004418"/>
    </source>
</evidence>
<dbReference type="GO" id="GO:0019808">
    <property type="term" value="F:polyamine binding"/>
    <property type="evidence" value="ECO:0007669"/>
    <property type="project" value="InterPro"/>
</dbReference>
<comment type="function">
    <text evidence="5">Required for the activity of the bacterial periplasmic transport system of putrescine.</text>
</comment>
<evidence type="ECO:0000313" key="12">
    <source>
        <dbReference type="Proteomes" id="UP000461288"/>
    </source>
</evidence>
<evidence type="ECO:0000256" key="7">
    <source>
        <dbReference type="SAM" id="SignalP"/>
    </source>
</evidence>
<dbReference type="PRINTS" id="PR00909">
    <property type="entry name" value="SPERMDNBNDNG"/>
</dbReference>
<evidence type="ECO:0000313" key="14">
    <source>
        <dbReference type="Proteomes" id="UP000515591"/>
    </source>
</evidence>
<evidence type="ECO:0000313" key="13">
    <source>
        <dbReference type="Proteomes" id="UP000501237"/>
    </source>
</evidence>
<protein>
    <recommendedName>
        <fullName evidence="5">Putrescine-binding periplasmic protein</fullName>
    </recommendedName>
</protein>
<dbReference type="GO" id="GO:0042597">
    <property type="term" value="C:periplasmic space"/>
    <property type="evidence" value="ECO:0007669"/>
    <property type="project" value="UniProtKB-SubCell"/>
</dbReference>
<evidence type="ECO:0000256" key="2">
    <source>
        <dbReference type="ARBA" id="ARBA00022448"/>
    </source>
</evidence>
<comment type="subcellular location">
    <subcellularLocation>
        <location evidence="1 5">Periplasm</location>
    </subcellularLocation>
</comment>
<evidence type="ECO:0000313" key="11">
    <source>
        <dbReference type="EMBL" id="MWK57787.1"/>
    </source>
</evidence>
<reference evidence="10 15" key="4">
    <citation type="submission" date="2023-10" db="EMBL/GenBank/DDBJ databases">
        <title>Pseudomonas otitidis isolated from a paediatric patient with cystic fibrosis in Chile.</title>
        <authorList>
            <person name="Amsteins-Romero L."/>
            <person name="Opazo-Capurro A."/>
            <person name="Matus-Kohler M."/>
            <person name="Gonzalez-Rocha G."/>
        </authorList>
    </citation>
    <scope>NUCLEOTIDE SEQUENCE [LARGE SCALE GENOMIC DNA]</scope>
    <source>
        <strain evidence="10 15">P-714</strain>
    </source>
</reference>
<reference evidence="11 12" key="2">
    <citation type="submission" date="2019-12" db="EMBL/GenBank/DDBJ databases">
        <title>Draft genome sequence of Pseudomonas otitidis recovered from a chicken carcass.</title>
        <authorList>
            <person name="Vieira T.R."/>
            <person name="Oliviera E.F.C."/>
            <person name="Silva N.M.V."/>
            <person name="Sambrano G.E."/>
            <person name="Cibulski S.P."/>
            <person name="Cardoso M.R.I."/>
        </authorList>
    </citation>
    <scope>NUCLEOTIDE SEQUENCE [LARGE SCALE GENOMIC DNA]</scope>
    <source>
        <strain evidence="11 12">25_K</strain>
    </source>
</reference>
<feature type="signal peptide" evidence="7">
    <location>
        <begin position="1"/>
        <end position="22"/>
    </location>
</feature>
<reference evidence="8 14" key="1">
    <citation type="submission" date="2019-12" db="EMBL/GenBank/DDBJ databases">
        <title>complete genome sequences of Pseudomonas otitidis str. WP8-S17-CRE-03 isolated from wastewater treatment plant effluent.</title>
        <authorList>
            <person name="Sekizuka T."/>
            <person name="Itokawa K."/>
            <person name="Yatsu K."/>
            <person name="Inamine Y."/>
            <person name="Kuroda M."/>
        </authorList>
    </citation>
    <scope>NUCLEOTIDE SEQUENCE [LARGE SCALE GENOMIC DNA]</scope>
    <source>
        <strain evidence="8 14">WP8-S17-CRE-03</strain>
    </source>
</reference>
<dbReference type="EMBL" id="WTFN01000043">
    <property type="protein sequence ID" value="MWK57787.1"/>
    <property type="molecule type" value="Genomic_DNA"/>
</dbReference>
<feature type="chain" id="PRO_5044628328" description="Putrescine-binding periplasmic protein" evidence="7">
    <location>
        <begin position="23"/>
        <end position="365"/>
    </location>
</feature>
<dbReference type="InterPro" id="IPR006059">
    <property type="entry name" value="SBP"/>
</dbReference>
<dbReference type="AlphaFoldDB" id="A0A679GDD3"/>
<evidence type="ECO:0000256" key="5">
    <source>
        <dbReference type="PIRNR" id="PIRNR019574"/>
    </source>
</evidence>
<proteinExistence type="inferred from homology"/>
<reference evidence="9 13" key="3">
    <citation type="journal article" date="2020" name="Microbiol. Resour. Announc.">
        <title>Complete genome sequence of Pseudomonas otitidis strain MrB4, isolated from Lake Biwa in Japan.</title>
        <authorList>
            <person name="Miyazaki K."/>
            <person name="Hase E."/>
            <person name="Maruya T."/>
        </authorList>
    </citation>
    <scope>NUCLEOTIDE SEQUENCE [LARGE SCALE GENOMIC DNA]</scope>
    <source>
        <strain evidence="9 13">MrB4</strain>
    </source>
</reference>
<evidence type="ECO:0000313" key="15">
    <source>
        <dbReference type="Proteomes" id="UP001273935"/>
    </source>
</evidence>
<dbReference type="SUPFAM" id="SSF53850">
    <property type="entry name" value="Periplasmic binding protein-like II"/>
    <property type="match status" value="1"/>
</dbReference>
<dbReference type="Proteomes" id="UP000461288">
    <property type="component" value="Unassembled WGS sequence"/>
</dbReference>
<evidence type="ECO:0000256" key="4">
    <source>
        <dbReference type="ARBA" id="ARBA00022764"/>
    </source>
</evidence>
<sequence length="365" mass="39900">MKPFRIAAALALALATLAGAHADERTVRIYNWIEYLPPDVLKDFQKETGIRPVYDVFDSVETLESKLLTGNSGYDVVFPSSANIGKLITAGAFEPLDRAKLPNWQHLDPTFMTSLEAVGDAGNRFTVPYLWGTTLIGYNVDKVQAALGPNVAMNTWDIIFKPENLSKLASCGVGFLDAGNEILPIALHYQGLPPNSEDRGDYKKAAEALQAIRPYVTYFNSSRYGMDLANDEICVAVGWSGGVALARKLANAAGKGVKVTMAMPKEGAPMWSDVMAVAAKAPHPDEAHAFINYILRPEVIARISDAIGYPNPNKDATALVSPEIRNDPNMYVSDEVRRTLFPLEPVSSATERVRTRTWTTVKTSH</sequence>
<keyword evidence="3 7" id="KW-0732">Signal</keyword>
<evidence type="ECO:0000256" key="6">
    <source>
        <dbReference type="PIRSR" id="PIRSR019574-1"/>
    </source>
</evidence>
<dbReference type="GeneID" id="57398184"/>
<feature type="binding site" evidence="6">
    <location>
        <position position="34"/>
    </location>
    <ligand>
        <name>spermidine</name>
        <dbReference type="ChEBI" id="CHEBI:57834"/>
    </ligand>
</feature>
<accession>A0A679GDD3</accession>
<dbReference type="Pfam" id="PF13416">
    <property type="entry name" value="SBP_bac_8"/>
    <property type="match status" value="1"/>
</dbReference>
<dbReference type="EMBL" id="AP022213">
    <property type="protein sequence ID" value="BBT16868.1"/>
    <property type="molecule type" value="Genomic_DNA"/>
</dbReference>
<dbReference type="GO" id="GO:0015846">
    <property type="term" value="P:polyamine transport"/>
    <property type="evidence" value="ECO:0007669"/>
    <property type="project" value="InterPro"/>
</dbReference>
<comment type="similarity">
    <text evidence="5">Belongs to the bacterial solute-binding protein PotD/PotF family.</text>
</comment>
<dbReference type="CDD" id="cd13659">
    <property type="entry name" value="PBP2_PotF"/>
    <property type="match status" value="1"/>
</dbReference>
<evidence type="ECO:0000313" key="10">
    <source>
        <dbReference type="EMBL" id="MDV3442324.1"/>
    </source>
</evidence>
<keyword evidence="2 5" id="KW-0813">Transport</keyword>
<dbReference type="RefSeq" id="WP_044404575.1">
    <property type="nucleotide sequence ID" value="NZ_AP022213.1"/>
</dbReference>
<evidence type="ECO:0000313" key="9">
    <source>
        <dbReference type="EMBL" id="BCA28991.1"/>
    </source>
</evidence>
<dbReference type="Proteomes" id="UP000515591">
    <property type="component" value="Chromosome"/>
</dbReference>
<dbReference type="Gene3D" id="3.40.190.10">
    <property type="entry name" value="Periplasmic binding protein-like II"/>
    <property type="match status" value="2"/>
</dbReference>
<dbReference type="Proteomes" id="UP001273935">
    <property type="component" value="Unassembled WGS sequence"/>
</dbReference>
<keyword evidence="4 5" id="KW-0574">Periplasm</keyword>
<dbReference type="Proteomes" id="UP000501237">
    <property type="component" value="Chromosome"/>
</dbReference>
<dbReference type="EMBL" id="AP022642">
    <property type="protein sequence ID" value="BCA28991.1"/>
    <property type="molecule type" value="Genomic_DNA"/>
</dbReference>
<dbReference type="InterPro" id="IPR001188">
    <property type="entry name" value="Sperm_putr-bd"/>
</dbReference>
<organism evidence="9 13">
    <name type="scientific">Metapseudomonas otitidis</name>
    <dbReference type="NCBI Taxonomy" id="319939"/>
    <lineage>
        <taxon>Bacteria</taxon>
        <taxon>Pseudomonadati</taxon>
        <taxon>Pseudomonadota</taxon>
        <taxon>Gammaproteobacteria</taxon>
        <taxon>Pseudomonadales</taxon>
        <taxon>Pseudomonadaceae</taxon>
        <taxon>Metapseudomonas</taxon>
    </lineage>
</organism>
<evidence type="ECO:0000256" key="3">
    <source>
        <dbReference type="ARBA" id="ARBA00022729"/>
    </source>
</evidence>
<keyword evidence="15" id="KW-1185">Reference proteome</keyword>
<gene>
    <name evidence="11" type="ORF">GO594_17555</name>
    <name evidence="9" type="ORF">PtoMrB4_29680</name>
    <name evidence="10" type="ORF">R0G64_23210</name>
    <name evidence="8" type="ORF">WP8S17C03_29170</name>
</gene>
<dbReference type="PANTHER" id="PTHR30222">
    <property type="entry name" value="SPERMIDINE/PUTRESCINE-BINDING PERIPLASMIC PROTEIN"/>
    <property type="match status" value="1"/>
</dbReference>